<proteinExistence type="predicted"/>
<dbReference type="PANTHER" id="PTHR10039">
    <property type="entry name" value="AMELOGENIN"/>
    <property type="match status" value="1"/>
</dbReference>
<evidence type="ECO:0000259" key="2">
    <source>
        <dbReference type="Pfam" id="PF24883"/>
    </source>
</evidence>
<dbReference type="Pfam" id="PF24883">
    <property type="entry name" value="NPHP3_N"/>
    <property type="match status" value="1"/>
</dbReference>
<keyword evidence="1" id="KW-0677">Repeat</keyword>
<feature type="domain" description="Nephrocystin 3-like N-terminal" evidence="2">
    <location>
        <begin position="190"/>
        <end position="360"/>
    </location>
</feature>
<dbReference type="AlphaFoldDB" id="W7HT44"/>
<accession>W7HT44</accession>
<gene>
    <name evidence="3" type="ORF">DRE_04192</name>
</gene>
<sequence>MDGLSVAASVAGLVQISVEIAKVCGRYLKEAKNARKDVKDIQDQATTTNTLLGHTKELLEGPNGARLSASRELGSALSDCKVELEALQKKLEEDFPPQVPGPEKRLNRLFSRISIRDLKWPFTKNEVVEIVANLERMQQSISRALQVDQVRILLTVEEEANLAKLPIADGAIYGSFDDENEPECLPDTRTDLLEDIKKWIMSSNPDEKSMFWLCGMAGTGKSTISRSVARILQDNHQLGASFFFKRGKGYRGDASRFVTTIVGSLRLFAPQLGPELSKVIADDPSIATKTMKEQFERLMFKPLSKIDLATLATSNPRPTLGIVIDALDECEGEDAVQSIINLLAKLQDLQIDLRIFITSRPETPIKLGFRELEDRQYKDLILHDIQKATIQHDICVFLQHEFSRIQRHRKLGSDWPGDKTISALTEISVPLFISAATISRFVADRRFSAQDRLDAILKFRHTTASKLDKTYLPVFDQVLIGTDGEEQEMIISSFQDTVSTIVLLESPLSRLSLSTLLNKPETHIQCELDPYHSVLNIPDDPKQLIQTFHLSFRDFVLSDHNRNRKRAQIQKLDYNVDRIAFSPSGQFLETDMGDINLQSPGELLNVDPKVKIAVRGPWDCGRWPSLETFWLSKTEMREDAMWSSFAFLPKSTICGG</sequence>
<dbReference type="InterPro" id="IPR027417">
    <property type="entry name" value="P-loop_NTPase"/>
</dbReference>
<evidence type="ECO:0000313" key="3">
    <source>
        <dbReference type="EMBL" id="EWC46469.1"/>
    </source>
</evidence>
<name>W7HT44_9PEZI</name>
<keyword evidence="4" id="KW-1185">Reference proteome</keyword>
<evidence type="ECO:0000256" key="1">
    <source>
        <dbReference type="ARBA" id="ARBA00022737"/>
    </source>
</evidence>
<dbReference type="OrthoDB" id="674604at2759"/>
<dbReference type="InterPro" id="IPR056884">
    <property type="entry name" value="NPHP3-like_N"/>
</dbReference>
<dbReference type="EMBL" id="KI966417">
    <property type="protein sequence ID" value="EWC46469.1"/>
    <property type="molecule type" value="Genomic_DNA"/>
</dbReference>
<organism evidence="3 4">
    <name type="scientific">Drechslerella stenobrocha 248</name>
    <dbReference type="NCBI Taxonomy" id="1043628"/>
    <lineage>
        <taxon>Eukaryota</taxon>
        <taxon>Fungi</taxon>
        <taxon>Dikarya</taxon>
        <taxon>Ascomycota</taxon>
        <taxon>Pezizomycotina</taxon>
        <taxon>Orbiliomycetes</taxon>
        <taxon>Orbiliales</taxon>
        <taxon>Orbiliaceae</taxon>
        <taxon>Drechslerella</taxon>
    </lineage>
</organism>
<dbReference type="SUPFAM" id="SSF52540">
    <property type="entry name" value="P-loop containing nucleoside triphosphate hydrolases"/>
    <property type="match status" value="1"/>
</dbReference>
<evidence type="ECO:0000313" key="4">
    <source>
        <dbReference type="Proteomes" id="UP000024837"/>
    </source>
</evidence>
<reference evidence="3 4" key="1">
    <citation type="submission" date="2013-05" db="EMBL/GenBank/DDBJ databases">
        <title>Drechslerella stenobrocha genome reveals carnivorous origination and mechanical trapping mechanism of predatory fungi.</title>
        <authorList>
            <person name="Liu X."/>
            <person name="Zhang W."/>
            <person name="Liu K."/>
        </authorList>
    </citation>
    <scope>NUCLEOTIDE SEQUENCE [LARGE SCALE GENOMIC DNA]</scope>
    <source>
        <strain evidence="3 4">248</strain>
    </source>
</reference>
<protein>
    <recommendedName>
        <fullName evidence="2">Nephrocystin 3-like N-terminal domain-containing protein</fullName>
    </recommendedName>
</protein>
<dbReference type="Proteomes" id="UP000024837">
    <property type="component" value="Unassembled WGS sequence"/>
</dbReference>
<dbReference type="HOGENOM" id="CLU_000288_6_16_1"/>
<dbReference type="Gene3D" id="3.40.50.300">
    <property type="entry name" value="P-loop containing nucleotide triphosphate hydrolases"/>
    <property type="match status" value="1"/>
</dbReference>